<proteinExistence type="predicted"/>
<keyword evidence="4" id="KW-1185">Reference proteome</keyword>
<evidence type="ECO:0000256" key="2">
    <source>
        <dbReference type="SAM" id="Phobius"/>
    </source>
</evidence>
<feature type="transmembrane region" description="Helical" evidence="2">
    <location>
        <begin position="65"/>
        <end position="84"/>
    </location>
</feature>
<evidence type="ECO:0000256" key="1">
    <source>
        <dbReference type="SAM" id="MobiDB-lite"/>
    </source>
</evidence>
<keyword evidence="2" id="KW-1133">Transmembrane helix</keyword>
<dbReference type="Proteomes" id="UP001316384">
    <property type="component" value="Chromosome"/>
</dbReference>
<protein>
    <submittedName>
        <fullName evidence="3">Phage holin family protein</fullName>
    </submittedName>
</protein>
<accession>A0ABY5KSQ8</accession>
<evidence type="ECO:0000313" key="4">
    <source>
        <dbReference type="Proteomes" id="UP001316384"/>
    </source>
</evidence>
<reference evidence="3 4" key="1">
    <citation type="submission" date="2022-07" db="EMBL/GenBank/DDBJ databases">
        <title>Novel species in genus cellulomonas.</title>
        <authorList>
            <person name="Ye L."/>
        </authorList>
    </citation>
    <scope>NUCLEOTIDE SEQUENCE [LARGE SCALE GENOMIC DNA]</scope>
    <source>
        <strain evidence="4">zg-B89</strain>
    </source>
</reference>
<keyword evidence="2" id="KW-0472">Membrane</keyword>
<feature type="compositionally biased region" description="Basic and acidic residues" evidence="1">
    <location>
        <begin position="125"/>
        <end position="137"/>
    </location>
</feature>
<gene>
    <name evidence="3" type="ORF">NP048_01995</name>
</gene>
<name>A0ABY5KSQ8_9CELL</name>
<feature type="region of interest" description="Disordered" evidence="1">
    <location>
        <begin position="125"/>
        <end position="148"/>
    </location>
</feature>
<keyword evidence="2" id="KW-0812">Transmembrane</keyword>
<evidence type="ECO:0000313" key="3">
    <source>
        <dbReference type="EMBL" id="UUI72262.1"/>
    </source>
</evidence>
<feature type="compositionally biased region" description="Basic residues" evidence="1">
    <location>
        <begin position="138"/>
        <end position="148"/>
    </location>
</feature>
<feature type="transmembrane region" description="Helical" evidence="2">
    <location>
        <begin position="96"/>
        <end position="119"/>
    </location>
</feature>
<sequence length="148" mass="15615">MTDLLLRALVFLAAAALGLLAAAGLVDGVEVSTSGFVVTVVVFALAQSVLSPVVMKMTDRYAKAFLGGVGLLSTFVALVVATLVTDGLRIRGVTAWVLATLVVWLVTALGTFLLPFVLLRARRDDEPPTGRRGERARGGRPGRRPRDG</sequence>
<dbReference type="EMBL" id="CP101987">
    <property type="protein sequence ID" value="UUI72262.1"/>
    <property type="molecule type" value="Genomic_DNA"/>
</dbReference>
<feature type="transmembrane region" description="Helical" evidence="2">
    <location>
        <begin position="33"/>
        <end position="53"/>
    </location>
</feature>
<organism evidence="3 4">
    <name type="scientific">Cellulomonas xiejunii</name>
    <dbReference type="NCBI Taxonomy" id="2968083"/>
    <lineage>
        <taxon>Bacteria</taxon>
        <taxon>Bacillati</taxon>
        <taxon>Actinomycetota</taxon>
        <taxon>Actinomycetes</taxon>
        <taxon>Micrococcales</taxon>
        <taxon>Cellulomonadaceae</taxon>
        <taxon>Cellulomonas</taxon>
    </lineage>
</organism>
<dbReference type="RefSeq" id="WP_227577825.1">
    <property type="nucleotide sequence ID" value="NZ_CP101987.1"/>
</dbReference>